<dbReference type="NCBIfam" id="TIGR00621">
    <property type="entry name" value="ssb"/>
    <property type="match status" value="1"/>
</dbReference>
<dbReference type="InterPro" id="IPR012340">
    <property type="entry name" value="NA-bd_OB-fold"/>
</dbReference>
<dbReference type="AlphaFoldDB" id="A0A376GUN6"/>
<reference evidence="4 5" key="1">
    <citation type="submission" date="2018-06" db="EMBL/GenBank/DDBJ databases">
        <authorList>
            <consortium name="Pathogen Informatics"/>
            <person name="Doyle S."/>
        </authorList>
    </citation>
    <scope>NUCLEOTIDE SEQUENCE [LARGE SCALE GENOMIC DNA]</scope>
    <source>
        <strain evidence="4 5">NCTC12360</strain>
    </source>
</reference>
<dbReference type="PANTHER" id="PTHR10302:SF27">
    <property type="entry name" value="SINGLE-STRANDED DNA-BINDING PROTEIN"/>
    <property type="match status" value="1"/>
</dbReference>
<dbReference type="GO" id="GO:0009295">
    <property type="term" value="C:nucleoid"/>
    <property type="evidence" value="ECO:0007669"/>
    <property type="project" value="TreeGrafter"/>
</dbReference>
<evidence type="ECO:0000256" key="2">
    <source>
        <dbReference type="HAMAP-Rule" id="MF_00984"/>
    </source>
</evidence>
<dbReference type="HAMAP" id="MF_00984">
    <property type="entry name" value="SSB"/>
    <property type="match status" value="1"/>
</dbReference>
<name>A0A376GUN6_ENTGA</name>
<dbReference type="OrthoDB" id="9809878at2"/>
<dbReference type="Gene3D" id="2.40.50.140">
    <property type="entry name" value="Nucleic acid-binding proteins"/>
    <property type="match status" value="1"/>
</dbReference>
<dbReference type="PANTHER" id="PTHR10302">
    <property type="entry name" value="SINGLE-STRANDED DNA-BINDING PROTEIN"/>
    <property type="match status" value="1"/>
</dbReference>
<dbReference type="GO" id="GO:0006260">
    <property type="term" value="P:DNA replication"/>
    <property type="evidence" value="ECO:0007669"/>
    <property type="project" value="InterPro"/>
</dbReference>
<keyword evidence="1 2" id="KW-0238">DNA-binding</keyword>
<evidence type="ECO:0000256" key="3">
    <source>
        <dbReference type="PIRNR" id="PIRNR002070"/>
    </source>
</evidence>
<dbReference type="Pfam" id="PF00436">
    <property type="entry name" value="SSB"/>
    <property type="match status" value="1"/>
</dbReference>
<dbReference type="GO" id="GO:0003697">
    <property type="term" value="F:single-stranded DNA binding"/>
    <property type="evidence" value="ECO:0007669"/>
    <property type="project" value="UniProtKB-UniRule"/>
</dbReference>
<dbReference type="CDD" id="cd04496">
    <property type="entry name" value="SSB_OBF"/>
    <property type="match status" value="1"/>
</dbReference>
<evidence type="ECO:0000313" key="4">
    <source>
        <dbReference type="EMBL" id="STD81756.1"/>
    </source>
</evidence>
<comment type="subunit">
    <text evidence="2">Homotetramer.</text>
</comment>
<dbReference type="PIRSF" id="PIRSF002070">
    <property type="entry name" value="SSB"/>
    <property type="match status" value="1"/>
</dbReference>
<organism evidence="4 5">
    <name type="scientific">Enterococcus gallinarum</name>
    <dbReference type="NCBI Taxonomy" id="1353"/>
    <lineage>
        <taxon>Bacteria</taxon>
        <taxon>Bacillati</taxon>
        <taxon>Bacillota</taxon>
        <taxon>Bacilli</taxon>
        <taxon>Lactobacillales</taxon>
        <taxon>Enterococcaceae</taxon>
        <taxon>Enterococcus</taxon>
    </lineage>
</organism>
<sequence>MITVQATGRLTKEPQLRYTNENGVAVANFTLACKRNRPNKEGETETTFLQCVLWGNPAEVLAKYVHKGNLIAVHGELQNRSFDDRQGVTRYVTSLLVENFEFLEKKKTSQENENMEK</sequence>
<dbReference type="Proteomes" id="UP000254807">
    <property type="component" value="Unassembled WGS sequence"/>
</dbReference>
<accession>A0A376GUN6</accession>
<dbReference type="InterPro" id="IPR000424">
    <property type="entry name" value="Primosome_PriB/ssb"/>
</dbReference>
<dbReference type="PROSITE" id="PS50935">
    <property type="entry name" value="SSB"/>
    <property type="match status" value="1"/>
</dbReference>
<evidence type="ECO:0000313" key="5">
    <source>
        <dbReference type="Proteomes" id="UP000254807"/>
    </source>
</evidence>
<comment type="caution">
    <text evidence="2">Lacks conserved residue(s) required for the propagation of feature annotation.</text>
</comment>
<protein>
    <recommendedName>
        <fullName evidence="2 3">Single-stranded DNA-binding protein</fullName>
        <shortName evidence="2">SSB</shortName>
    </recommendedName>
</protein>
<dbReference type="EMBL" id="UFYW01000001">
    <property type="protein sequence ID" value="STD81756.1"/>
    <property type="molecule type" value="Genomic_DNA"/>
</dbReference>
<dbReference type="SUPFAM" id="SSF50249">
    <property type="entry name" value="Nucleic acid-binding proteins"/>
    <property type="match status" value="1"/>
</dbReference>
<proteinExistence type="inferred from homology"/>
<keyword evidence="5" id="KW-1185">Reference proteome</keyword>
<gene>
    <name evidence="4" type="primary">ssb-3</name>
    <name evidence="4" type="ORF">NCTC12360_00170</name>
</gene>
<dbReference type="InterPro" id="IPR011344">
    <property type="entry name" value="ssDNA-bd"/>
</dbReference>
<evidence type="ECO:0000256" key="1">
    <source>
        <dbReference type="ARBA" id="ARBA00023125"/>
    </source>
</evidence>